<gene>
    <name evidence="1" type="ORF">HPB52_019425</name>
</gene>
<reference evidence="1" key="2">
    <citation type="submission" date="2021-09" db="EMBL/GenBank/DDBJ databases">
        <authorList>
            <person name="Jia N."/>
            <person name="Wang J."/>
            <person name="Shi W."/>
            <person name="Du L."/>
            <person name="Sun Y."/>
            <person name="Zhan W."/>
            <person name="Jiang J."/>
            <person name="Wang Q."/>
            <person name="Zhang B."/>
            <person name="Ji P."/>
            <person name="Sakyi L.B."/>
            <person name="Cui X."/>
            <person name="Yuan T."/>
            <person name="Jiang B."/>
            <person name="Yang W."/>
            <person name="Lam T.T.-Y."/>
            <person name="Chang Q."/>
            <person name="Ding S."/>
            <person name="Wang X."/>
            <person name="Zhu J."/>
            <person name="Ruan X."/>
            <person name="Zhao L."/>
            <person name="Wei J."/>
            <person name="Que T."/>
            <person name="Du C."/>
            <person name="Cheng J."/>
            <person name="Dai P."/>
            <person name="Han X."/>
            <person name="Huang E."/>
            <person name="Gao Y."/>
            <person name="Liu J."/>
            <person name="Shao H."/>
            <person name="Ye R."/>
            <person name="Li L."/>
            <person name="Wei W."/>
            <person name="Wang X."/>
            <person name="Wang C."/>
            <person name="Huo Q."/>
            <person name="Li W."/>
            <person name="Guo W."/>
            <person name="Chen H."/>
            <person name="Chen S."/>
            <person name="Zhou L."/>
            <person name="Zhou L."/>
            <person name="Ni X."/>
            <person name="Tian J."/>
            <person name="Zhou Y."/>
            <person name="Sheng Y."/>
            <person name="Liu T."/>
            <person name="Pan Y."/>
            <person name="Xia L."/>
            <person name="Li J."/>
            <person name="Zhao F."/>
            <person name="Cao W."/>
        </authorList>
    </citation>
    <scope>NUCLEOTIDE SEQUENCE</scope>
    <source>
        <strain evidence="1">Rsan-2018</strain>
        <tissue evidence="1">Larvae</tissue>
    </source>
</reference>
<organism evidence="1 2">
    <name type="scientific">Rhipicephalus sanguineus</name>
    <name type="common">Brown dog tick</name>
    <name type="synonym">Ixodes sanguineus</name>
    <dbReference type="NCBI Taxonomy" id="34632"/>
    <lineage>
        <taxon>Eukaryota</taxon>
        <taxon>Metazoa</taxon>
        <taxon>Ecdysozoa</taxon>
        <taxon>Arthropoda</taxon>
        <taxon>Chelicerata</taxon>
        <taxon>Arachnida</taxon>
        <taxon>Acari</taxon>
        <taxon>Parasitiformes</taxon>
        <taxon>Ixodida</taxon>
        <taxon>Ixodoidea</taxon>
        <taxon>Ixodidae</taxon>
        <taxon>Rhipicephalinae</taxon>
        <taxon>Rhipicephalus</taxon>
        <taxon>Rhipicephalus</taxon>
    </lineage>
</organism>
<dbReference type="Proteomes" id="UP000821837">
    <property type="component" value="Unassembled WGS sequence"/>
</dbReference>
<evidence type="ECO:0000313" key="2">
    <source>
        <dbReference type="Proteomes" id="UP000821837"/>
    </source>
</evidence>
<comment type="caution">
    <text evidence="1">The sequence shown here is derived from an EMBL/GenBank/DDBJ whole genome shotgun (WGS) entry which is preliminary data.</text>
</comment>
<proteinExistence type="predicted"/>
<sequence>MPARSQQPGHCWEKGSQECSLTLYHEEAWQRSMAGSPPAQFLSLTKERSAGAPTQAAGGRENFPAEYQAGTAAESAEANGLSCADVMFASMIPAGLELPE</sequence>
<dbReference type="EMBL" id="JABSTV010001248">
    <property type="protein sequence ID" value="KAH7969554.1"/>
    <property type="molecule type" value="Genomic_DNA"/>
</dbReference>
<reference evidence="1" key="1">
    <citation type="journal article" date="2020" name="Cell">
        <title>Large-Scale Comparative Analyses of Tick Genomes Elucidate Their Genetic Diversity and Vector Capacities.</title>
        <authorList>
            <consortium name="Tick Genome and Microbiome Consortium (TIGMIC)"/>
            <person name="Jia N."/>
            <person name="Wang J."/>
            <person name="Shi W."/>
            <person name="Du L."/>
            <person name="Sun Y."/>
            <person name="Zhan W."/>
            <person name="Jiang J.F."/>
            <person name="Wang Q."/>
            <person name="Zhang B."/>
            <person name="Ji P."/>
            <person name="Bell-Sakyi L."/>
            <person name="Cui X.M."/>
            <person name="Yuan T.T."/>
            <person name="Jiang B.G."/>
            <person name="Yang W.F."/>
            <person name="Lam T.T."/>
            <person name="Chang Q.C."/>
            <person name="Ding S.J."/>
            <person name="Wang X.J."/>
            <person name="Zhu J.G."/>
            <person name="Ruan X.D."/>
            <person name="Zhao L."/>
            <person name="Wei J.T."/>
            <person name="Ye R.Z."/>
            <person name="Que T.C."/>
            <person name="Du C.H."/>
            <person name="Zhou Y.H."/>
            <person name="Cheng J.X."/>
            <person name="Dai P.F."/>
            <person name="Guo W.B."/>
            <person name="Han X.H."/>
            <person name="Huang E.J."/>
            <person name="Li L.F."/>
            <person name="Wei W."/>
            <person name="Gao Y.C."/>
            <person name="Liu J.Z."/>
            <person name="Shao H.Z."/>
            <person name="Wang X."/>
            <person name="Wang C.C."/>
            <person name="Yang T.C."/>
            <person name="Huo Q.B."/>
            <person name="Li W."/>
            <person name="Chen H.Y."/>
            <person name="Chen S.E."/>
            <person name="Zhou L.G."/>
            <person name="Ni X.B."/>
            <person name="Tian J.H."/>
            <person name="Sheng Y."/>
            <person name="Liu T."/>
            <person name="Pan Y.S."/>
            <person name="Xia L.Y."/>
            <person name="Li J."/>
            <person name="Zhao F."/>
            <person name="Cao W.C."/>
        </authorList>
    </citation>
    <scope>NUCLEOTIDE SEQUENCE</scope>
    <source>
        <strain evidence="1">Rsan-2018</strain>
    </source>
</reference>
<name>A0A9D4T498_RHISA</name>
<dbReference type="AlphaFoldDB" id="A0A9D4T498"/>
<evidence type="ECO:0000313" key="1">
    <source>
        <dbReference type="EMBL" id="KAH7969554.1"/>
    </source>
</evidence>
<accession>A0A9D4T498</accession>
<protein>
    <submittedName>
        <fullName evidence="1">Uncharacterized protein</fullName>
    </submittedName>
</protein>
<keyword evidence="2" id="KW-1185">Reference proteome</keyword>